<evidence type="ECO:0000313" key="1">
    <source>
        <dbReference type="EMBL" id="MAG21796.1"/>
    </source>
</evidence>
<evidence type="ECO:0000313" key="2">
    <source>
        <dbReference type="Proteomes" id="UP000226592"/>
    </source>
</evidence>
<proteinExistence type="predicted"/>
<gene>
    <name evidence="1" type="ORF">CL943_00625</name>
</gene>
<sequence length="68" mass="7902">MAKHTTISIPEPLYQKVKEFIEGTGFTSSSDFVTFVLREIFMDAELKQKNTKDKKLIYERLKALGYVK</sequence>
<dbReference type="CDD" id="cd22231">
    <property type="entry name" value="RHH_NikR_HicB-like"/>
    <property type="match status" value="1"/>
</dbReference>
<comment type="caution">
    <text evidence="1">The sequence shown here is derived from an EMBL/GenBank/DDBJ whole genome shotgun (WGS) entry which is preliminary data.</text>
</comment>
<reference evidence="2" key="1">
    <citation type="submission" date="2017-09" db="EMBL/GenBank/DDBJ databases">
        <title>The Reconstruction of 2,631 Draft Metagenome-Assembled Genomes from the Global Oceans.</title>
        <authorList>
            <person name="Tully B.J."/>
            <person name="Graham E.D."/>
            <person name="Heidelberg J.F."/>
        </authorList>
    </citation>
    <scope>NUCLEOTIDE SEQUENCE [LARGE SCALE GENOMIC DNA]</scope>
</reference>
<organism evidence="1 2">
    <name type="scientific">Candidatus Iainarchaeum sp</name>
    <dbReference type="NCBI Taxonomy" id="3101447"/>
    <lineage>
        <taxon>Archaea</taxon>
        <taxon>Candidatus Iainarchaeota</taxon>
        <taxon>Candidatus Iainarchaeia</taxon>
        <taxon>Candidatus Iainarchaeales</taxon>
        <taxon>Candidatus Iainarchaeaceae</taxon>
        <taxon>Candidatus Iainarchaeum</taxon>
    </lineage>
</organism>
<accession>A0A2D6M042</accession>
<dbReference type="Proteomes" id="UP000226592">
    <property type="component" value="Unassembled WGS sequence"/>
</dbReference>
<dbReference type="EMBL" id="NZBU01000002">
    <property type="protein sequence ID" value="MAG21796.1"/>
    <property type="molecule type" value="Genomic_DNA"/>
</dbReference>
<dbReference type="InterPro" id="IPR010985">
    <property type="entry name" value="Ribbon_hlx_hlx"/>
</dbReference>
<dbReference type="SUPFAM" id="SSF47598">
    <property type="entry name" value="Ribbon-helix-helix"/>
    <property type="match status" value="1"/>
</dbReference>
<protein>
    <submittedName>
        <fullName evidence="1">CopG family transcriptional regulator</fullName>
    </submittedName>
</protein>
<dbReference type="GO" id="GO:0006355">
    <property type="term" value="P:regulation of DNA-templated transcription"/>
    <property type="evidence" value="ECO:0007669"/>
    <property type="project" value="InterPro"/>
</dbReference>
<name>A0A2D6M042_9ARCH</name>
<dbReference type="AlphaFoldDB" id="A0A2D6M042"/>